<evidence type="ECO:0000256" key="8">
    <source>
        <dbReference type="ARBA" id="ARBA00035585"/>
    </source>
</evidence>
<evidence type="ECO:0000313" key="11">
    <source>
        <dbReference type="EMBL" id="QHB50736.1"/>
    </source>
</evidence>
<keyword evidence="10" id="KW-0915">Sodium</keyword>
<keyword evidence="6 10" id="KW-0407">Ion channel</keyword>
<feature type="transmembrane region" description="Helical" evidence="10">
    <location>
        <begin position="31"/>
        <end position="54"/>
    </location>
</feature>
<feature type="transmembrane region" description="Helical" evidence="10">
    <location>
        <begin position="94"/>
        <end position="113"/>
    </location>
</feature>
<feature type="transmembrane region" description="Helical" evidence="10">
    <location>
        <begin position="60"/>
        <end position="82"/>
    </location>
</feature>
<dbReference type="GO" id="GO:0140114">
    <property type="term" value="P:cellular detoxification of fluoride"/>
    <property type="evidence" value="ECO:0007669"/>
    <property type="project" value="UniProtKB-UniRule"/>
</dbReference>
<evidence type="ECO:0000256" key="3">
    <source>
        <dbReference type="ARBA" id="ARBA00022692"/>
    </source>
</evidence>
<organism evidence="11 12">
    <name type="scientific">Lentilactobacillus hilgardii</name>
    <name type="common">Lactobacillus hilgardii</name>
    <dbReference type="NCBI Taxonomy" id="1588"/>
    <lineage>
        <taxon>Bacteria</taxon>
        <taxon>Bacillati</taxon>
        <taxon>Bacillota</taxon>
        <taxon>Bacilli</taxon>
        <taxon>Lactobacillales</taxon>
        <taxon>Lactobacillaceae</taxon>
        <taxon>Lentilactobacillus</taxon>
    </lineage>
</organism>
<dbReference type="GO" id="GO:0062054">
    <property type="term" value="F:fluoride channel activity"/>
    <property type="evidence" value="ECO:0007669"/>
    <property type="project" value="UniProtKB-UniRule"/>
</dbReference>
<dbReference type="GO" id="GO:0005886">
    <property type="term" value="C:plasma membrane"/>
    <property type="evidence" value="ECO:0007669"/>
    <property type="project" value="UniProtKB-SubCell"/>
</dbReference>
<name>A0A6P1E0D2_LENHI</name>
<accession>A0A6P1E0D2</accession>
<evidence type="ECO:0000256" key="9">
    <source>
        <dbReference type="ARBA" id="ARBA00049940"/>
    </source>
</evidence>
<evidence type="ECO:0000313" key="12">
    <source>
        <dbReference type="Proteomes" id="UP000465035"/>
    </source>
</evidence>
<keyword evidence="10" id="KW-0406">Ion transport</keyword>
<evidence type="ECO:0000256" key="6">
    <source>
        <dbReference type="ARBA" id="ARBA00023303"/>
    </source>
</evidence>
<keyword evidence="2 10" id="KW-1003">Cell membrane</keyword>
<gene>
    <name evidence="10 11" type="primary">crcB</name>
    <name evidence="10" type="synonym">fluC</name>
    <name evidence="11" type="ORF">GQR93_00155</name>
</gene>
<keyword evidence="10" id="KW-0479">Metal-binding</keyword>
<dbReference type="Proteomes" id="UP000465035">
    <property type="component" value="Chromosome"/>
</dbReference>
<evidence type="ECO:0000256" key="1">
    <source>
        <dbReference type="ARBA" id="ARBA00004651"/>
    </source>
</evidence>
<dbReference type="Pfam" id="PF02537">
    <property type="entry name" value="CRCB"/>
    <property type="match status" value="1"/>
</dbReference>
<comment type="similarity">
    <text evidence="7 10">Belongs to the fluoride channel Fluc/FEX (TC 1.A.43) family.</text>
</comment>
<sequence length="119" mass="12750">MVIVWVALGAGIGAIVRYLITIIGKHYWPKLPLATLIINVVGAVIAGFLGGVQISGTGSLFLLTGICGGFTTFSTFTTDTFVLLRNRRWLTACAYYFGTIGLGFLAVYLGLWLGQLMVS</sequence>
<dbReference type="GO" id="GO:0046872">
    <property type="term" value="F:metal ion binding"/>
    <property type="evidence" value="ECO:0007669"/>
    <property type="project" value="UniProtKB-KW"/>
</dbReference>
<evidence type="ECO:0000256" key="10">
    <source>
        <dbReference type="HAMAP-Rule" id="MF_00454"/>
    </source>
</evidence>
<feature type="binding site" evidence="10">
    <location>
        <position position="71"/>
    </location>
    <ligand>
        <name>Na(+)</name>
        <dbReference type="ChEBI" id="CHEBI:29101"/>
        <note>structural</note>
    </ligand>
</feature>
<dbReference type="SMR" id="A0A6P1E0D2"/>
<keyword evidence="3 10" id="KW-0812">Transmembrane</keyword>
<protein>
    <recommendedName>
        <fullName evidence="10">Fluoride-specific ion channel FluC</fullName>
    </recommendedName>
</protein>
<evidence type="ECO:0000256" key="4">
    <source>
        <dbReference type="ARBA" id="ARBA00022989"/>
    </source>
</evidence>
<evidence type="ECO:0000256" key="7">
    <source>
        <dbReference type="ARBA" id="ARBA00035120"/>
    </source>
</evidence>
<comment type="subcellular location">
    <subcellularLocation>
        <location evidence="1 10">Cell membrane</location>
        <topology evidence="1 10">Multi-pass membrane protein</topology>
    </subcellularLocation>
</comment>
<dbReference type="AlphaFoldDB" id="A0A6P1E0D2"/>
<keyword evidence="4 10" id="KW-1133">Transmembrane helix</keyword>
<dbReference type="InterPro" id="IPR003691">
    <property type="entry name" value="FluC"/>
</dbReference>
<comment type="catalytic activity">
    <reaction evidence="8">
        <text>fluoride(in) = fluoride(out)</text>
        <dbReference type="Rhea" id="RHEA:76159"/>
        <dbReference type="ChEBI" id="CHEBI:17051"/>
    </reaction>
    <physiologicalReaction direction="left-to-right" evidence="8">
        <dbReference type="Rhea" id="RHEA:76160"/>
    </physiologicalReaction>
</comment>
<proteinExistence type="inferred from homology"/>
<dbReference type="GeneID" id="69056761"/>
<evidence type="ECO:0000256" key="5">
    <source>
        <dbReference type="ARBA" id="ARBA00023136"/>
    </source>
</evidence>
<dbReference type="EMBL" id="CP047121">
    <property type="protein sequence ID" value="QHB50736.1"/>
    <property type="molecule type" value="Genomic_DNA"/>
</dbReference>
<keyword evidence="10" id="KW-0813">Transport</keyword>
<dbReference type="PANTHER" id="PTHR28259">
    <property type="entry name" value="FLUORIDE EXPORT PROTEIN 1-RELATED"/>
    <property type="match status" value="1"/>
</dbReference>
<dbReference type="HAMAP" id="MF_00454">
    <property type="entry name" value="FluC"/>
    <property type="match status" value="1"/>
</dbReference>
<feature type="transmembrane region" description="Helical" evidence="10">
    <location>
        <begin position="6"/>
        <end position="24"/>
    </location>
</feature>
<comment type="function">
    <text evidence="9 10">Fluoride-specific ion channel. Important for reducing fluoride concentration in the cell, thus reducing its toxicity.</text>
</comment>
<comment type="activity regulation">
    <text evidence="10">Na(+) is not transported, but it plays an essential structural role and its presence is essential for fluoride channel function.</text>
</comment>
<keyword evidence="5 10" id="KW-0472">Membrane</keyword>
<dbReference type="PANTHER" id="PTHR28259:SF1">
    <property type="entry name" value="FLUORIDE EXPORT PROTEIN 1-RELATED"/>
    <property type="match status" value="1"/>
</dbReference>
<feature type="binding site" evidence="10">
    <location>
        <position position="68"/>
    </location>
    <ligand>
        <name>Na(+)</name>
        <dbReference type="ChEBI" id="CHEBI:29101"/>
        <note>structural</note>
    </ligand>
</feature>
<reference evidence="11 12" key="1">
    <citation type="submission" date="2019-12" db="EMBL/GenBank/DDBJ databases">
        <title>Lactobacillus hilgardii FLUB.</title>
        <authorList>
            <person name="Gustaw K."/>
        </authorList>
    </citation>
    <scope>NUCLEOTIDE SEQUENCE [LARGE SCALE GENOMIC DNA]</scope>
    <source>
        <strain evidence="11 12">FLUB</strain>
    </source>
</reference>
<dbReference type="NCBIfam" id="TIGR00494">
    <property type="entry name" value="crcB"/>
    <property type="match status" value="1"/>
</dbReference>
<evidence type="ECO:0000256" key="2">
    <source>
        <dbReference type="ARBA" id="ARBA00022475"/>
    </source>
</evidence>
<dbReference type="RefSeq" id="WP_003551046.1">
    <property type="nucleotide sequence ID" value="NZ_CABKOL010000106.1"/>
</dbReference>